<dbReference type="Proteomes" id="UP000613740">
    <property type="component" value="Unassembled WGS sequence"/>
</dbReference>
<evidence type="ECO:0000256" key="1">
    <source>
        <dbReference type="SAM" id="MobiDB-lite"/>
    </source>
</evidence>
<feature type="region of interest" description="Disordered" evidence="1">
    <location>
        <begin position="280"/>
        <end position="299"/>
    </location>
</feature>
<dbReference type="PANTHER" id="PTHR35149">
    <property type="entry name" value="SLL5132 PROTEIN"/>
    <property type="match status" value="1"/>
</dbReference>
<keyword evidence="4" id="KW-1185">Reference proteome</keyword>
<dbReference type="OrthoDB" id="537448at2759"/>
<feature type="region of interest" description="Disordered" evidence="1">
    <location>
        <begin position="1"/>
        <end position="34"/>
    </location>
</feature>
<dbReference type="AlphaFoldDB" id="A0A835T2I0"/>
<sequence>MKKGSLSKANGLHGSLPASSHRLSCPVHPRRPRTSRSLRLGVSAFDWFGSLSKNKQQPSSTATAPREEGSAALATPVAAPAPTAPAPKRDFLEARQVSLFQLFDSSEFVFDVPAYQRPYAWRTKQIYELLQDFVRAYESRQEYFLGAIVATRAAAGGPHGGATGDGTHTPYQLIDGQQRLTSLMLLLGYLRHWAAAPCSAAPSSAGAPAAGAGAVVVPGPGLEGRLRRMLYLEADPLDPASTGRYRLRLREPDDTFLRRHMLDAWLPTTFRRAGVMAAGADGSSSGSSSTSSEDGAAGVGAGEGWGGIGSLASGGPGSSGVQGGDGGEALPLVSESHWRLYENAAFLGSQLDRLAAAGLNLQDFAFHVLRNCFVVLMVARDEGASFTIFSCLNGRGMDLTVVDKLKAELLQSLSPAERTSYAAAWSDMEAVLGRPAFHRVFTYMRSLAAVRDPGLLTAAAVGGLAVGGGHGHGAGDDGSTDADGAAAGVLEYFTRRADDPAAVKQILQVALDYARLLLQLRQASWVPPPPPSQPLRQQPLLPLPAEAEAAHLAALHQQHTQWAAAATSASARGTADTTTNPYTASVAVVAVAIHPQDAAAHLQHQHQHQQALLLAELNAASAALNLFSDEAWLPPLLEFCYQTDDLAQRLQFMRAAEALQLLLELQGDAAAKAARWGVVAEALLARPFNPGEVLEAVALSGLERAAFRAFLDSKDLYGTAEQRTLRHLLLRCEPPSVWAQAPDIRGLHVEKVVPQSAPEGSMWRKTRISSPCDPQSAWPPAWFSSGSVTGGGSSQGGGGGNEVGGISRSTRELTTSSCTSSAATVPTASASTSTSAAAASTHTSYEVKYWYDVQRLHWHGKLGNLVLLPATAATTASSSASSPSAASTSAASASAAATAAGAAAGVAASPSSSYSSSSHTQQHPQPPACHPTDYDAKAAQWRAAGAGARLPGFTGPLLQPGAGRYSRFRFCYDECRQRHQDMLDRLATVFDL</sequence>
<accession>A0A835T2I0</accession>
<feature type="region of interest" description="Disordered" evidence="1">
    <location>
        <begin position="910"/>
        <end position="933"/>
    </location>
</feature>
<feature type="compositionally biased region" description="Low complexity" evidence="1">
    <location>
        <begin position="280"/>
        <end position="296"/>
    </location>
</feature>
<feature type="compositionally biased region" description="Low complexity" evidence="1">
    <location>
        <begin position="71"/>
        <end position="81"/>
    </location>
</feature>
<feature type="region of interest" description="Disordered" evidence="1">
    <location>
        <begin position="53"/>
        <end position="86"/>
    </location>
</feature>
<evidence type="ECO:0000313" key="4">
    <source>
        <dbReference type="Proteomes" id="UP000613740"/>
    </source>
</evidence>
<evidence type="ECO:0000259" key="2">
    <source>
        <dbReference type="Pfam" id="PF03235"/>
    </source>
</evidence>
<name>A0A835T2I0_9CHLO</name>
<gene>
    <name evidence="3" type="ORF">HYH02_011660</name>
</gene>
<feature type="compositionally biased region" description="Gly residues" evidence="1">
    <location>
        <begin position="788"/>
        <end position="803"/>
    </location>
</feature>
<feature type="domain" description="GmrSD restriction endonucleases N-terminal" evidence="2">
    <location>
        <begin position="101"/>
        <end position="189"/>
    </location>
</feature>
<reference evidence="3" key="1">
    <citation type="journal article" date="2020" name="bioRxiv">
        <title>Comparative genomics of Chlamydomonas.</title>
        <authorList>
            <person name="Craig R.J."/>
            <person name="Hasan A.R."/>
            <person name="Ness R.W."/>
            <person name="Keightley P.D."/>
        </authorList>
    </citation>
    <scope>NUCLEOTIDE SEQUENCE</scope>
    <source>
        <strain evidence="3">CCAP 11/173</strain>
    </source>
</reference>
<dbReference type="InterPro" id="IPR004919">
    <property type="entry name" value="GmrSD_N"/>
</dbReference>
<organism evidence="3 4">
    <name type="scientific">Chlamydomonas schloesseri</name>
    <dbReference type="NCBI Taxonomy" id="2026947"/>
    <lineage>
        <taxon>Eukaryota</taxon>
        <taxon>Viridiplantae</taxon>
        <taxon>Chlorophyta</taxon>
        <taxon>core chlorophytes</taxon>
        <taxon>Chlorophyceae</taxon>
        <taxon>CS clade</taxon>
        <taxon>Chlamydomonadales</taxon>
        <taxon>Chlamydomonadaceae</taxon>
        <taxon>Chlamydomonas</taxon>
    </lineage>
</organism>
<protein>
    <recommendedName>
        <fullName evidence="2">GmrSD restriction endonucleases N-terminal domain-containing protein</fullName>
    </recommendedName>
</protein>
<feature type="compositionally biased region" description="Polar residues" evidence="1">
    <location>
        <begin position="53"/>
        <end position="63"/>
    </location>
</feature>
<feature type="compositionally biased region" description="Low complexity" evidence="1">
    <location>
        <begin position="804"/>
        <end position="837"/>
    </location>
</feature>
<dbReference type="PANTHER" id="PTHR35149:SF2">
    <property type="entry name" value="DUF262 DOMAIN-CONTAINING PROTEIN"/>
    <property type="match status" value="1"/>
</dbReference>
<dbReference type="Pfam" id="PF03235">
    <property type="entry name" value="GmrSD_N"/>
    <property type="match status" value="1"/>
</dbReference>
<evidence type="ECO:0000313" key="3">
    <source>
        <dbReference type="EMBL" id="KAG2436156.1"/>
    </source>
</evidence>
<comment type="caution">
    <text evidence="3">The sequence shown here is derived from an EMBL/GenBank/DDBJ whole genome shotgun (WGS) entry which is preliminary data.</text>
</comment>
<proteinExistence type="predicted"/>
<feature type="region of interest" description="Disordered" evidence="1">
    <location>
        <begin position="783"/>
        <end position="837"/>
    </location>
</feature>
<dbReference type="EMBL" id="JAEHOD010000050">
    <property type="protein sequence ID" value="KAG2436156.1"/>
    <property type="molecule type" value="Genomic_DNA"/>
</dbReference>